<feature type="domain" description="Aminoglycoside phosphotransferase" evidence="1">
    <location>
        <begin position="51"/>
        <end position="238"/>
    </location>
</feature>
<dbReference type="Proteomes" id="UP001150879">
    <property type="component" value="Unassembled WGS sequence"/>
</dbReference>
<protein>
    <recommendedName>
        <fullName evidence="1">Aminoglycoside phosphotransferase domain-containing protein</fullName>
    </recommendedName>
</protein>
<reference evidence="2" key="2">
    <citation type="journal article" date="2023" name="IMA Fungus">
        <title>Comparative genomic study of the Penicillium genus elucidates a diverse pangenome and 15 lateral gene transfer events.</title>
        <authorList>
            <person name="Petersen C."/>
            <person name="Sorensen T."/>
            <person name="Nielsen M.R."/>
            <person name="Sondergaard T.E."/>
            <person name="Sorensen J.L."/>
            <person name="Fitzpatrick D.A."/>
            <person name="Frisvad J.C."/>
            <person name="Nielsen K.L."/>
        </authorList>
    </citation>
    <scope>NUCLEOTIDE SEQUENCE</scope>
    <source>
        <strain evidence="2">IBT 16849</strain>
    </source>
</reference>
<dbReference type="OrthoDB" id="8300194at2759"/>
<accession>A0A9W9IWN4</accession>
<dbReference type="AlphaFoldDB" id="A0A9W9IWN4"/>
<dbReference type="CDD" id="cd05120">
    <property type="entry name" value="APH_ChoK_like"/>
    <property type="match status" value="1"/>
</dbReference>
<evidence type="ECO:0000313" key="2">
    <source>
        <dbReference type="EMBL" id="KAJ5185537.1"/>
    </source>
</evidence>
<proteinExistence type="predicted"/>
<dbReference type="InterPro" id="IPR002575">
    <property type="entry name" value="Aminoglycoside_PTrfase"/>
</dbReference>
<comment type="caution">
    <text evidence="2">The sequence shown here is derived from an EMBL/GenBank/DDBJ whole genome shotgun (WGS) entry which is preliminary data.</text>
</comment>
<dbReference type="PANTHER" id="PTHR21310">
    <property type="entry name" value="AMINOGLYCOSIDE PHOSPHOTRANSFERASE-RELATED-RELATED"/>
    <property type="match status" value="1"/>
</dbReference>
<evidence type="ECO:0000313" key="3">
    <source>
        <dbReference type="Proteomes" id="UP001150879"/>
    </source>
</evidence>
<sequence>MSEQSKSCIACGWTLDQQEQCFYSSHVKLFYGASRRGVWSIGSDVILKERPDEGPKTEVTTLNHLASYPNIPVPKIIRSWVDGNGRYFVLQERIQGETLEQAWSSLSESQKVDIADSVIEIRKQLRTIKSTSIQSVDQSPCFPGLLFSDREPHGPFHSDNELWEAIALTLQVPQRALDNLKKCLPKCKPYVLTHCDLNLGNIIVKDGGLAGILDWEFAAYYPVWYEYVSASWGWTEEDAKWKNLLRERMRVHGDGHEDAKDFWADLCHLRKYPNLNEKGREVLERLSLD</sequence>
<dbReference type="Pfam" id="PF01636">
    <property type="entry name" value="APH"/>
    <property type="match status" value="1"/>
</dbReference>
<gene>
    <name evidence="2" type="ORF">N7472_010377</name>
</gene>
<dbReference type="Gene3D" id="3.90.1200.10">
    <property type="match status" value="1"/>
</dbReference>
<keyword evidence="3" id="KW-1185">Reference proteome</keyword>
<evidence type="ECO:0000259" key="1">
    <source>
        <dbReference type="Pfam" id="PF01636"/>
    </source>
</evidence>
<organism evidence="2 3">
    <name type="scientific">Penicillium cf. griseofulvum</name>
    <dbReference type="NCBI Taxonomy" id="2972120"/>
    <lineage>
        <taxon>Eukaryota</taxon>
        <taxon>Fungi</taxon>
        <taxon>Dikarya</taxon>
        <taxon>Ascomycota</taxon>
        <taxon>Pezizomycotina</taxon>
        <taxon>Eurotiomycetes</taxon>
        <taxon>Eurotiomycetidae</taxon>
        <taxon>Eurotiales</taxon>
        <taxon>Aspergillaceae</taxon>
        <taxon>Penicillium</taxon>
    </lineage>
</organism>
<reference evidence="2" key="1">
    <citation type="submission" date="2022-11" db="EMBL/GenBank/DDBJ databases">
        <authorList>
            <person name="Petersen C."/>
        </authorList>
    </citation>
    <scope>NUCLEOTIDE SEQUENCE</scope>
    <source>
        <strain evidence="2">IBT 16849</strain>
    </source>
</reference>
<dbReference type="InterPro" id="IPR051678">
    <property type="entry name" value="AGP_Transferase"/>
</dbReference>
<dbReference type="InterPro" id="IPR011009">
    <property type="entry name" value="Kinase-like_dom_sf"/>
</dbReference>
<name>A0A9W9IWN4_9EURO</name>
<dbReference type="PANTHER" id="PTHR21310:SF15">
    <property type="entry name" value="AMINOGLYCOSIDE PHOSPHOTRANSFERASE DOMAIN-CONTAINING PROTEIN"/>
    <property type="match status" value="1"/>
</dbReference>
<dbReference type="EMBL" id="JAPQKP010000006">
    <property type="protein sequence ID" value="KAJ5185537.1"/>
    <property type="molecule type" value="Genomic_DNA"/>
</dbReference>
<dbReference type="SUPFAM" id="SSF56112">
    <property type="entry name" value="Protein kinase-like (PK-like)"/>
    <property type="match status" value="1"/>
</dbReference>